<dbReference type="InterPro" id="IPR003593">
    <property type="entry name" value="AAA+_ATPase"/>
</dbReference>
<dbReference type="EMBL" id="JANBOI010001315">
    <property type="protein sequence ID" value="KAJ1726894.1"/>
    <property type="molecule type" value="Genomic_DNA"/>
</dbReference>
<dbReference type="SMART" id="SM00382">
    <property type="entry name" value="AAA"/>
    <property type="match status" value="1"/>
</dbReference>
<proteinExistence type="predicted"/>
<keyword evidence="1" id="KW-0547">Nucleotide-binding</keyword>
<dbReference type="InterPro" id="IPR027417">
    <property type="entry name" value="P-loop_NTPase"/>
</dbReference>
<organism evidence="4 5">
    <name type="scientific">Coemansia biformis</name>
    <dbReference type="NCBI Taxonomy" id="1286918"/>
    <lineage>
        <taxon>Eukaryota</taxon>
        <taxon>Fungi</taxon>
        <taxon>Fungi incertae sedis</taxon>
        <taxon>Zoopagomycota</taxon>
        <taxon>Kickxellomycotina</taxon>
        <taxon>Kickxellomycetes</taxon>
        <taxon>Kickxellales</taxon>
        <taxon>Kickxellaceae</taxon>
        <taxon>Coemansia</taxon>
    </lineage>
</organism>
<keyword evidence="2" id="KW-0067">ATP-binding</keyword>
<dbReference type="GO" id="GO:0016887">
    <property type="term" value="F:ATP hydrolysis activity"/>
    <property type="evidence" value="ECO:0007669"/>
    <property type="project" value="InterPro"/>
</dbReference>
<dbReference type="InterPro" id="IPR050173">
    <property type="entry name" value="ABC_transporter_C-like"/>
</dbReference>
<sequence length="532" mass="58801">MSFFDSITRQHMVSAYSDGADIMETYIPKEVAHGILDVVDGALLLYHIGRSVPQLLLAAPIAVCIATERHSMTDPNRNMLNAISRESDIGRRRTADIIADGKQTIRLFGVGPYFTQRHMHDQDEKLLLQAPFDAPETLSQTVGTTVSSTERMVMTCLLPLKAQLMRTGITPMEVDTYSDLLRSLTGRTGYIVVFPSSLRSHSANINLYRQYASIDPEAPYVVDDCRPAPSWPQAGKIEFRDFTLRYRADLPPALSGINLTINPGEKIGIVGRTGARKSTLVKSLFRLVHGTTGSSILIDGQDIGAVGVGDLHPRLGIIPQESTMFPGSFKRNLDPLQEHTIEDMWAALIKSGIAPKVSPPRDRNGGPVDDEYDEAYEREVADAARRWAGAGWMKRLALLVFTVRPVKKAAKRFTPLHGLDRIAESRNQSFSGGQQQLFGLCRALMRKRRIVVLDEATANVDLETDRHMQWLIRDEFGGCTVLTIAHRLETIMGGGRIVVMDKGRIAETGSPQELIDAGGHFAELVRANDFGT</sequence>
<dbReference type="InterPro" id="IPR017871">
    <property type="entry name" value="ABC_transporter-like_CS"/>
</dbReference>
<dbReference type="InterPro" id="IPR003439">
    <property type="entry name" value="ABC_transporter-like_ATP-bd"/>
</dbReference>
<reference evidence="4" key="1">
    <citation type="submission" date="2022-07" db="EMBL/GenBank/DDBJ databases">
        <title>Phylogenomic reconstructions and comparative analyses of Kickxellomycotina fungi.</title>
        <authorList>
            <person name="Reynolds N.K."/>
            <person name="Stajich J.E."/>
            <person name="Barry K."/>
            <person name="Grigoriev I.V."/>
            <person name="Crous P."/>
            <person name="Smith M.E."/>
        </authorList>
    </citation>
    <scope>NUCLEOTIDE SEQUENCE</scope>
    <source>
        <strain evidence="4">BCRC 34381</strain>
    </source>
</reference>
<dbReference type="Pfam" id="PF00005">
    <property type="entry name" value="ABC_tran"/>
    <property type="match status" value="1"/>
</dbReference>
<name>A0A9W8CWT9_9FUNG</name>
<dbReference type="AlphaFoldDB" id="A0A9W8CWT9"/>
<protein>
    <recommendedName>
        <fullName evidence="3">ABC transporter domain-containing protein</fullName>
    </recommendedName>
</protein>
<evidence type="ECO:0000259" key="3">
    <source>
        <dbReference type="PROSITE" id="PS50893"/>
    </source>
</evidence>
<evidence type="ECO:0000313" key="5">
    <source>
        <dbReference type="Proteomes" id="UP001143981"/>
    </source>
</evidence>
<dbReference type="SUPFAM" id="SSF52540">
    <property type="entry name" value="P-loop containing nucleoside triphosphate hydrolases"/>
    <property type="match status" value="1"/>
</dbReference>
<comment type="caution">
    <text evidence="4">The sequence shown here is derived from an EMBL/GenBank/DDBJ whole genome shotgun (WGS) entry which is preliminary data.</text>
</comment>
<dbReference type="PANTHER" id="PTHR24223">
    <property type="entry name" value="ATP-BINDING CASSETTE SUB-FAMILY C"/>
    <property type="match status" value="1"/>
</dbReference>
<dbReference type="Proteomes" id="UP001143981">
    <property type="component" value="Unassembled WGS sequence"/>
</dbReference>
<dbReference type="GO" id="GO:0005524">
    <property type="term" value="F:ATP binding"/>
    <property type="evidence" value="ECO:0007669"/>
    <property type="project" value="UniProtKB-KW"/>
</dbReference>
<evidence type="ECO:0000256" key="1">
    <source>
        <dbReference type="ARBA" id="ARBA00022741"/>
    </source>
</evidence>
<dbReference type="Gene3D" id="3.40.50.300">
    <property type="entry name" value="P-loop containing nucleotide triphosphate hydrolases"/>
    <property type="match status" value="1"/>
</dbReference>
<dbReference type="PROSITE" id="PS00211">
    <property type="entry name" value="ABC_TRANSPORTER_1"/>
    <property type="match status" value="1"/>
</dbReference>
<evidence type="ECO:0000313" key="4">
    <source>
        <dbReference type="EMBL" id="KAJ1726894.1"/>
    </source>
</evidence>
<accession>A0A9W8CWT9</accession>
<evidence type="ECO:0000256" key="2">
    <source>
        <dbReference type="ARBA" id="ARBA00022840"/>
    </source>
</evidence>
<gene>
    <name evidence="4" type="ORF">LPJ61_004890</name>
</gene>
<dbReference type="PROSITE" id="PS50893">
    <property type="entry name" value="ABC_TRANSPORTER_2"/>
    <property type="match status" value="1"/>
</dbReference>
<dbReference type="OrthoDB" id="6500128at2759"/>
<dbReference type="CDD" id="cd03244">
    <property type="entry name" value="ABCC_MRP_domain2"/>
    <property type="match status" value="1"/>
</dbReference>
<keyword evidence="5" id="KW-1185">Reference proteome</keyword>
<feature type="domain" description="ABC transporter" evidence="3">
    <location>
        <begin position="237"/>
        <end position="527"/>
    </location>
</feature>